<dbReference type="Gene3D" id="4.10.640.10">
    <property type="entry name" value="Ribosomal protein S18"/>
    <property type="match status" value="1"/>
</dbReference>
<evidence type="ECO:0000256" key="6">
    <source>
        <dbReference type="RuleBase" id="RU003910"/>
    </source>
</evidence>
<dbReference type="InterPro" id="IPR018275">
    <property type="entry name" value="Ribosomal_bS18_CS"/>
</dbReference>
<evidence type="ECO:0000256" key="1">
    <source>
        <dbReference type="ARBA" id="ARBA00005589"/>
    </source>
</evidence>
<dbReference type="EMBL" id="CP003914">
    <property type="protein sequence ID" value="AFX74507.1"/>
    <property type="molecule type" value="Genomic_DNA"/>
</dbReference>
<sequence length="80" mass="9385">MNKKNKKKLKKKPCHFCETQTVYIDYKNVEVLEKFVNPHGKIQPSRITGSCSKHQRQVSLAIKRARMIALMAFVGERIRR</sequence>
<dbReference type="Proteomes" id="UP000009399">
    <property type="component" value="Chromosome"/>
</dbReference>
<dbReference type="PRINTS" id="PR00974">
    <property type="entry name" value="RIBOSOMALS18"/>
</dbReference>
<dbReference type="GO" id="GO:0006412">
    <property type="term" value="P:translation"/>
    <property type="evidence" value="ECO:0007669"/>
    <property type="project" value="UniProtKB-UniRule"/>
</dbReference>
<evidence type="ECO:0000256" key="5">
    <source>
        <dbReference type="HAMAP-Rule" id="MF_00270"/>
    </source>
</evidence>
<dbReference type="Pfam" id="PF01084">
    <property type="entry name" value="Ribosomal_S18"/>
    <property type="match status" value="1"/>
</dbReference>
<dbReference type="SUPFAM" id="SSF46911">
    <property type="entry name" value="Ribosomal protein S18"/>
    <property type="match status" value="1"/>
</dbReference>
<dbReference type="GO" id="GO:0070181">
    <property type="term" value="F:small ribosomal subunit rRNA binding"/>
    <property type="evidence" value="ECO:0007669"/>
    <property type="project" value="TreeGrafter"/>
</dbReference>
<dbReference type="GO" id="GO:0003735">
    <property type="term" value="F:structural constituent of ribosome"/>
    <property type="evidence" value="ECO:0007669"/>
    <property type="project" value="InterPro"/>
</dbReference>
<dbReference type="AlphaFoldDB" id="A0AAI8AN48"/>
<dbReference type="NCBIfam" id="TIGR00165">
    <property type="entry name" value="S18"/>
    <property type="match status" value="1"/>
</dbReference>
<keyword evidence="5" id="KW-0699">rRNA-binding</keyword>
<evidence type="ECO:0000256" key="2">
    <source>
        <dbReference type="ARBA" id="ARBA00022980"/>
    </source>
</evidence>
<dbReference type="KEGG" id="mhs:MOS_596"/>
<organism evidence="7 8">
    <name type="scientific">Mesomycoplasma hyorhinis SK76</name>
    <dbReference type="NCBI Taxonomy" id="1118964"/>
    <lineage>
        <taxon>Bacteria</taxon>
        <taxon>Bacillati</taxon>
        <taxon>Mycoplasmatota</taxon>
        <taxon>Mycoplasmoidales</taxon>
        <taxon>Metamycoplasmataceae</taxon>
        <taxon>Mesomycoplasma</taxon>
    </lineage>
</organism>
<comment type="function">
    <text evidence="5">Binds as a heterodimer with protein bS6 to the central domain of the 16S rRNA, where it helps stabilize the platform of the 30S subunit.</text>
</comment>
<evidence type="ECO:0000256" key="4">
    <source>
        <dbReference type="ARBA" id="ARBA00035141"/>
    </source>
</evidence>
<evidence type="ECO:0000313" key="7">
    <source>
        <dbReference type="EMBL" id="AFX74507.1"/>
    </source>
</evidence>
<gene>
    <name evidence="5" type="primary">rpsR</name>
    <name evidence="7" type="ORF">MOS_596</name>
</gene>
<protein>
    <recommendedName>
        <fullName evidence="4 5">Small ribosomal subunit protein bS18</fullName>
    </recommendedName>
</protein>
<comment type="subunit">
    <text evidence="5">Part of the 30S ribosomal subunit. Forms a tight heterodimer with protein bS6.</text>
</comment>
<comment type="similarity">
    <text evidence="1 5 6">Belongs to the bacterial ribosomal protein bS18 family.</text>
</comment>
<dbReference type="PROSITE" id="PS00057">
    <property type="entry name" value="RIBOSOMAL_S18"/>
    <property type="match status" value="1"/>
</dbReference>
<dbReference type="PANTHER" id="PTHR13479:SF40">
    <property type="entry name" value="SMALL RIBOSOMAL SUBUNIT PROTEIN BS18M"/>
    <property type="match status" value="1"/>
</dbReference>
<keyword evidence="2 5" id="KW-0689">Ribosomal protein</keyword>
<reference evidence="7 8" key="1">
    <citation type="journal article" date="2013" name="Genome Announc.">
        <title>Complete Genome Sequence of Mycoplasma hyorhinis Strain SK76.</title>
        <authorList>
            <person name="Goodison S."/>
            <person name="Urquidi V."/>
            <person name="Kumar D."/>
            <person name="Reyes L."/>
            <person name="Rosser C.J."/>
        </authorList>
    </citation>
    <scope>NUCLEOTIDE SEQUENCE [LARGE SCALE GENOMIC DNA]</scope>
    <source>
        <strain evidence="7 8">SK76</strain>
    </source>
</reference>
<evidence type="ECO:0000256" key="3">
    <source>
        <dbReference type="ARBA" id="ARBA00023274"/>
    </source>
</evidence>
<dbReference type="InterPro" id="IPR036870">
    <property type="entry name" value="Ribosomal_bS18_sf"/>
</dbReference>
<proteinExistence type="inferred from homology"/>
<dbReference type="InterPro" id="IPR001648">
    <property type="entry name" value="Ribosomal_bS18"/>
</dbReference>
<dbReference type="GO" id="GO:0022627">
    <property type="term" value="C:cytosolic small ribosomal subunit"/>
    <property type="evidence" value="ECO:0007669"/>
    <property type="project" value="TreeGrafter"/>
</dbReference>
<keyword evidence="5" id="KW-0694">RNA-binding</keyword>
<dbReference type="PANTHER" id="PTHR13479">
    <property type="entry name" value="30S RIBOSOMAL PROTEIN S18"/>
    <property type="match status" value="1"/>
</dbReference>
<evidence type="ECO:0000313" key="8">
    <source>
        <dbReference type="Proteomes" id="UP000009399"/>
    </source>
</evidence>
<dbReference type="HAMAP" id="MF_00270">
    <property type="entry name" value="Ribosomal_bS18"/>
    <property type="match status" value="1"/>
</dbReference>
<keyword evidence="3 5" id="KW-0687">Ribonucleoprotein</keyword>
<dbReference type="RefSeq" id="WP_014335665.1">
    <property type="nucleotide sequence ID" value="NC_019552.1"/>
</dbReference>
<accession>A0AAI8AN48</accession>
<name>A0AAI8AN48_MESHY</name>